<protein>
    <submittedName>
        <fullName evidence="2">Uncharacterized protein</fullName>
    </submittedName>
</protein>
<dbReference type="Ensembl" id="ENSUMAT00000000467.1">
    <property type="protein sequence ID" value="ENSUMAP00000000294.1"/>
    <property type="gene ID" value="ENSUMAG00000000429.1"/>
</dbReference>
<dbReference type="Pfam" id="PF15155">
    <property type="entry name" value="MRFAP1"/>
    <property type="match status" value="1"/>
</dbReference>
<evidence type="ECO:0000256" key="1">
    <source>
        <dbReference type="ARBA" id="ARBA00005515"/>
    </source>
</evidence>
<comment type="similarity">
    <text evidence="1">Belongs to the MORF4 family-associated protein family.</text>
</comment>
<dbReference type="PANTHER" id="PTHR31324">
    <property type="entry name" value="MORF4 FAMILY-ASSOCIATED PROTEIN 1-RELATED"/>
    <property type="match status" value="1"/>
</dbReference>
<sequence>MQPLVIIKRSEPENMEVLEAKEDCKQFLLPIISKMQEDITSYTRVQGRAYVKSRSKPWKMDSLLILMLGGMAQKSCKKRRKRETRGGEGALNVPDEEAKWETSICLQV</sequence>
<evidence type="ECO:0000313" key="2">
    <source>
        <dbReference type="Ensembl" id="ENSUMAP00000000294"/>
    </source>
</evidence>
<proteinExistence type="inferred from homology"/>
<dbReference type="AlphaFoldDB" id="A0A452SXW8"/>
<reference evidence="2" key="1">
    <citation type="submission" date="2019-03" db="UniProtKB">
        <authorList>
            <consortium name="Ensembl"/>
        </authorList>
    </citation>
    <scope>IDENTIFICATION</scope>
</reference>
<dbReference type="InterPro" id="IPR029254">
    <property type="entry name" value="MRFAP1"/>
</dbReference>
<organism evidence="2">
    <name type="scientific">Ursus maritimus</name>
    <name type="common">Polar bear</name>
    <name type="synonym">Thalarctos maritimus</name>
    <dbReference type="NCBI Taxonomy" id="29073"/>
    <lineage>
        <taxon>Eukaryota</taxon>
        <taxon>Metazoa</taxon>
        <taxon>Chordata</taxon>
        <taxon>Craniata</taxon>
        <taxon>Vertebrata</taxon>
        <taxon>Euteleostomi</taxon>
        <taxon>Mammalia</taxon>
        <taxon>Eutheria</taxon>
        <taxon>Laurasiatheria</taxon>
        <taxon>Carnivora</taxon>
        <taxon>Caniformia</taxon>
        <taxon>Ursidae</taxon>
        <taxon>Ursus</taxon>
    </lineage>
</organism>
<accession>A0A452SXW8</accession>
<dbReference type="PANTHER" id="PTHR31324:SF1">
    <property type="entry name" value="MORF4 FAMILY-ASSOCIATED PROTEIN 1"/>
    <property type="match status" value="1"/>
</dbReference>
<name>A0A452SXW8_URSMA</name>